<gene>
    <name evidence="2" type="ordered locus">DKAM_0490</name>
</gene>
<dbReference type="PANTHER" id="PTHR30038">
    <property type="entry name" value="ALDEHYDE FERREDOXIN OXIDOREDUCTASE"/>
    <property type="match status" value="1"/>
</dbReference>
<accession>B8D3Y5</accession>
<protein>
    <submittedName>
        <fullName evidence="2">Aldehyde ferredoxin oxidoreductase</fullName>
    </submittedName>
</protein>
<dbReference type="InterPro" id="IPR001203">
    <property type="entry name" value="OxRdtase_Ald_Fedxn_C"/>
</dbReference>
<dbReference type="HOGENOM" id="CLU_1259058_0_0_2"/>
<dbReference type="EMBL" id="CP001140">
    <property type="protein sequence ID" value="ACL10816.1"/>
    <property type="molecule type" value="Genomic_DNA"/>
</dbReference>
<dbReference type="AlphaFoldDB" id="B8D3Y5"/>
<dbReference type="eggNOG" id="arCOG00709">
    <property type="taxonomic scope" value="Archaea"/>
</dbReference>
<name>B8D3Y5_DESA1</name>
<evidence type="ECO:0000259" key="1">
    <source>
        <dbReference type="Pfam" id="PF01314"/>
    </source>
</evidence>
<dbReference type="InterPro" id="IPR051919">
    <property type="entry name" value="W-dependent_AOR"/>
</dbReference>
<dbReference type="InterPro" id="IPR036021">
    <property type="entry name" value="Tungsten_al_ferr_oxy-like_C"/>
</dbReference>
<dbReference type="SUPFAM" id="SSF48310">
    <property type="entry name" value="Aldehyde ferredoxin oxidoreductase, C-terminal domains"/>
    <property type="match status" value="1"/>
</dbReference>
<dbReference type="GO" id="GO:0009055">
    <property type="term" value="F:electron transfer activity"/>
    <property type="evidence" value="ECO:0007669"/>
    <property type="project" value="InterPro"/>
</dbReference>
<dbReference type="PANTHER" id="PTHR30038:SF0">
    <property type="entry name" value="TUNGSTEN-CONTAINING ALDEHYDE FERREDOXIN OXIDOREDUCTASE"/>
    <property type="match status" value="1"/>
</dbReference>
<evidence type="ECO:0000313" key="2">
    <source>
        <dbReference type="EMBL" id="ACL10816.1"/>
    </source>
</evidence>
<organism evidence="2 3">
    <name type="scientific">Desulfurococcus amylolyticus (strain DSM 18924 / JCM 16383 / VKM B-2413 / 1221n)</name>
    <name type="common">Desulfurococcus kamchatkensis</name>
    <dbReference type="NCBI Taxonomy" id="490899"/>
    <lineage>
        <taxon>Archaea</taxon>
        <taxon>Thermoproteota</taxon>
        <taxon>Thermoprotei</taxon>
        <taxon>Desulfurococcales</taxon>
        <taxon>Desulfurococcaceae</taxon>
        <taxon>Desulfurococcus</taxon>
    </lineage>
</organism>
<dbReference type="GO" id="GO:0016625">
    <property type="term" value="F:oxidoreductase activity, acting on the aldehyde or oxo group of donors, iron-sulfur protein as acceptor"/>
    <property type="evidence" value="ECO:0007669"/>
    <property type="project" value="InterPro"/>
</dbReference>
<evidence type="ECO:0000313" key="3">
    <source>
        <dbReference type="Proteomes" id="UP000006903"/>
    </source>
</evidence>
<feature type="domain" description="Aldehyde ferredoxin oxidoreductase C-terminal" evidence="1">
    <location>
        <begin position="2"/>
        <end position="203"/>
    </location>
</feature>
<dbReference type="Gene3D" id="1.10.599.10">
    <property type="entry name" value="Aldehyde Ferredoxin Oxidoreductase Protein, subunit A, domain 3"/>
    <property type="match status" value="1"/>
</dbReference>
<dbReference type="KEGG" id="dka:DKAM_0490"/>
<dbReference type="Proteomes" id="UP000006903">
    <property type="component" value="Chromosome"/>
</dbReference>
<proteinExistence type="predicted"/>
<dbReference type="STRING" id="490899.DKAM_0490"/>
<dbReference type="InterPro" id="IPR013985">
    <property type="entry name" value="Ald_Fedxn_OxRdtase_dom3"/>
</dbReference>
<dbReference type="GO" id="GO:0051536">
    <property type="term" value="F:iron-sulfur cluster binding"/>
    <property type="evidence" value="ECO:0007669"/>
    <property type="project" value="InterPro"/>
</dbReference>
<sequence length="219" mass="24151">MGSILAEGAYRAALKIAGLKNLYPGELLRYTVQVKGVGVGAHGIRSGKDYPQPIAYAGSVQGGDHTSVAGLPVDNDSSEAWSVFLDSGVVCMFTAVDDSTMIKYLNTVTGWNITREEFYGEIAPRVLSLQRILLLLGGPDVTWDPRIHDDNPPRFYEPLPSGPYKGARVDPSDVRSKLAEYYKGLGWDEYGIPTEETLRRLKLYDAVEVARELRERIEG</sequence>
<reference evidence="2 3" key="1">
    <citation type="journal article" date="2009" name="J. Bacteriol.">
        <title>Complete genome sequence of the anaerobic, protein-degrading hyperthermophilic crenarchaeon Desulfurococcus kamchatkensis.</title>
        <authorList>
            <person name="Ravin N.V."/>
            <person name="Mardanov A.V."/>
            <person name="Beletsky A.V."/>
            <person name="Kublanov I.V."/>
            <person name="Kolganova T.V."/>
            <person name="Lebedinsky A.V."/>
            <person name="Chernyh N.A."/>
            <person name="Bonch-Osmolovskaya E.A."/>
            <person name="Skryabin K.G."/>
        </authorList>
    </citation>
    <scope>NUCLEOTIDE SEQUENCE [LARGE SCALE GENOMIC DNA]</scope>
    <source>
        <strain evidence="3">DSM 18924 / JCM 16383 / VKM B-2413 / 1221n</strain>
    </source>
</reference>
<dbReference type="Pfam" id="PF01314">
    <property type="entry name" value="AFOR_C"/>
    <property type="match status" value="1"/>
</dbReference>